<dbReference type="AlphaFoldDB" id="A0A5C2RRH4"/>
<dbReference type="OrthoDB" id="2746972at2759"/>
<gene>
    <name evidence="1" type="ORF">L227DRAFT_616331</name>
</gene>
<name>A0A5C2RRH4_9APHY</name>
<dbReference type="EMBL" id="ML122308">
    <property type="protein sequence ID" value="RPD54242.1"/>
    <property type="molecule type" value="Genomic_DNA"/>
</dbReference>
<accession>A0A5C2RRH4</accession>
<evidence type="ECO:0000313" key="2">
    <source>
        <dbReference type="Proteomes" id="UP000313359"/>
    </source>
</evidence>
<reference evidence="1" key="1">
    <citation type="journal article" date="2018" name="Genome Biol. Evol.">
        <title>Genomics and development of Lentinus tigrinus, a white-rot wood-decaying mushroom with dimorphic fruiting bodies.</title>
        <authorList>
            <person name="Wu B."/>
            <person name="Xu Z."/>
            <person name="Knudson A."/>
            <person name="Carlson A."/>
            <person name="Chen N."/>
            <person name="Kovaka S."/>
            <person name="LaButti K."/>
            <person name="Lipzen A."/>
            <person name="Pennachio C."/>
            <person name="Riley R."/>
            <person name="Schakwitz W."/>
            <person name="Umezawa K."/>
            <person name="Ohm R.A."/>
            <person name="Grigoriev I.V."/>
            <person name="Nagy L.G."/>
            <person name="Gibbons J."/>
            <person name="Hibbett D."/>
        </authorList>
    </citation>
    <scope>NUCLEOTIDE SEQUENCE [LARGE SCALE GENOMIC DNA]</scope>
    <source>
        <strain evidence="1">ALCF2SS1-6</strain>
    </source>
</reference>
<proteinExistence type="predicted"/>
<protein>
    <submittedName>
        <fullName evidence="1">Uncharacterized protein</fullName>
    </submittedName>
</protein>
<keyword evidence="2" id="KW-1185">Reference proteome</keyword>
<organism evidence="1 2">
    <name type="scientific">Lentinus tigrinus ALCF2SS1-6</name>
    <dbReference type="NCBI Taxonomy" id="1328759"/>
    <lineage>
        <taxon>Eukaryota</taxon>
        <taxon>Fungi</taxon>
        <taxon>Dikarya</taxon>
        <taxon>Basidiomycota</taxon>
        <taxon>Agaricomycotina</taxon>
        <taxon>Agaricomycetes</taxon>
        <taxon>Polyporales</taxon>
        <taxon>Polyporaceae</taxon>
        <taxon>Lentinus</taxon>
    </lineage>
</organism>
<sequence length="72" mass="8216">MVTPFAGGDSAWVLALYTNYDMGDRCFEMEDVGGVAHVANVVQEAMTFGNYNPELLWWYDWEHLRVDLSTPL</sequence>
<evidence type="ECO:0000313" key="1">
    <source>
        <dbReference type="EMBL" id="RPD54242.1"/>
    </source>
</evidence>
<dbReference type="Proteomes" id="UP000313359">
    <property type="component" value="Unassembled WGS sequence"/>
</dbReference>